<accession>A0A9W6LPY4</accession>
<evidence type="ECO:0000313" key="3">
    <source>
        <dbReference type="Proteomes" id="UP001144471"/>
    </source>
</evidence>
<evidence type="ECO:0000256" key="1">
    <source>
        <dbReference type="ARBA" id="ARBA00023125"/>
    </source>
</evidence>
<dbReference type="NCBIfam" id="TIGR00738">
    <property type="entry name" value="rrf2_super"/>
    <property type="match status" value="1"/>
</dbReference>
<dbReference type="GO" id="GO:0005829">
    <property type="term" value="C:cytosol"/>
    <property type="evidence" value="ECO:0007669"/>
    <property type="project" value="TreeGrafter"/>
</dbReference>
<proteinExistence type="predicted"/>
<dbReference type="InterPro" id="IPR000944">
    <property type="entry name" value="Tscrpt_reg_Rrf2"/>
</dbReference>
<comment type="caution">
    <text evidence="2">The sequence shown here is derived from an EMBL/GenBank/DDBJ whole genome shotgun (WGS) entry which is preliminary data.</text>
</comment>
<name>A0A9W6LPY4_9FUSO</name>
<evidence type="ECO:0000313" key="2">
    <source>
        <dbReference type="EMBL" id="GLI57575.1"/>
    </source>
</evidence>
<keyword evidence="1" id="KW-0238">DNA-binding</keyword>
<dbReference type="Gene3D" id="1.10.10.10">
    <property type="entry name" value="Winged helix-like DNA-binding domain superfamily/Winged helix DNA-binding domain"/>
    <property type="match status" value="1"/>
</dbReference>
<dbReference type="PANTHER" id="PTHR33221:SF5">
    <property type="entry name" value="HTH-TYPE TRANSCRIPTIONAL REGULATOR ISCR"/>
    <property type="match status" value="1"/>
</dbReference>
<reference evidence="2" key="1">
    <citation type="submission" date="2022-12" db="EMBL/GenBank/DDBJ databases">
        <title>Reference genome sequencing for broad-spectrum identification of bacterial and archaeal isolates by mass spectrometry.</title>
        <authorList>
            <person name="Sekiguchi Y."/>
            <person name="Tourlousse D.M."/>
        </authorList>
    </citation>
    <scope>NUCLEOTIDE SEQUENCE</scope>
    <source>
        <strain evidence="2">10succ1</strain>
    </source>
</reference>
<gene>
    <name evidence="2" type="ORF">PM10SUCC1_30890</name>
</gene>
<dbReference type="RefSeq" id="WP_281837241.1">
    <property type="nucleotide sequence ID" value="NZ_BSDY01000020.1"/>
</dbReference>
<dbReference type="SUPFAM" id="SSF46785">
    <property type="entry name" value="Winged helix' DNA-binding domain"/>
    <property type="match status" value="1"/>
</dbReference>
<protein>
    <submittedName>
        <fullName evidence="2">Rrf2 family transcriptional regulator</fullName>
    </submittedName>
</protein>
<dbReference type="Pfam" id="PF02082">
    <property type="entry name" value="Rrf2"/>
    <property type="match status" value="1"/>
</dbReference>
<dbReference type="EMBL" id="BSDY01000020">
    <property type="protein sequence ID" value="GLI57575.1"/>
    <property type="molecule type" value="Genomic_DNA"/>
</dbReference>
<dbReference type="GO" id="GO:0003700">
    <property type="term" value="F:DNA-binding transcription factor activity"/>
    <property type="evidence" value="ECO:0007669"/>
    <property type="project" value="TreeGrafter"/>
</dbReference>
<dbReference type="Proteomes" id="UP001144471">
    <property type="component" value="Unassembled WGS sequence"/>
</dbReference>
<organism evidence="2 3">
    <name type="scientific">Propionigenium maris DSM 9537</name>
    <dbReference type="NCBI Taxonomy" id="1123000"/>
    <lineage>
        <taxon>Bacteria</taxon>
        <taxon>Fusobacteriati</taxon>
        <taxon>Fusobacteriota</taxon>
        <taxon>Fusobacteriia</taxon>
        <taxon>Fusobacteriales</taxon>
        <taxon>Fusobacteriaceae</taxon>
        <taxon>Propionigenium</taxon>
    </lineage>
</organism>
<dbReference type="AlphaFoldDB" id="A0A9W6LPY4"/>
<dbReference type="GO" id="GO:0003677">
    <property type="term" value="F:DNA binding"/>
    <property type="evidence" value="ECO:0007669"/>
    <property type="project" value="UniProtKB-KW"/>
</dbReference>
<dbReference type="PANTHER" id="PTHR33221">
    <property type="entry name" value="WINGED HELIX-TURN-HELIX TRANSCRIPTIONAL REGULATOR, RRF2 FAMILY"/>
    <property type="match status" value="1"/>
</dbReference>
<sequence>MKISTRIRYGLRALVYIAEQNRNNNKLVRIKEISEDQNISVQYLEQILYKLKKENIIEGKRGPNGGYKLVGEPCEISVYRLYEILDSEVRVVDCNENSESRTCVDATECRTACLWSKLDNALTEILAGTTLEDLMNNKEMI</sequence>
<dbReference type="PROSITE" id="PS51197">
    <property type="entry name" value="HTH_RRF2_2"/>
    <property type="match status" value="1"/>
</dbReference>
<dbReference type="InterPro" id="IPR036388">
    <property type="entry name" value="WH-like_DNA-bd_sf"/>
</dbReference>
<dbReference type="InterPro" id="IPR036390">
    <property type="entry name" value="WH_DNA-bd_sf"/>
</dbReference>
<keyword evidence="3" id="KW-1185">Reference proteome</keyword>